<proteinExistence type="predicted"/>
<sequence length="122" mass="13437">MTTATYYPVLECQGTTREAASDYQGRWFLTDLEGNSLSAKDYPSLQQVVADVKFGYLALTATGMLRLDIVLDVIEDDESVQSTAYLDGSAIKVVDEGDLAATWFENVIGEPCRFVKRLDVAV</sequence>
<name>A0A2T0XGB9_9BURK</name>
<evidence type="ECO:0000313" key="2">
    <source>
        <dbReference type="EMBL" id="PRY97930.1"/>
    </source>
</evidence>
<gene>
    <name evidence="2" type="ORF">BCM14_1643</name>
</gene>
<dbReference type="SUPFAM" id="SSF141673">
    <property type="entry name" value="MOSC N-terminal domain-like"/>
    <property type="match status" value="1"/>
</dbReference>
<reference evidence="2 3" key="1">
    <citation type="submission" date="2018-03" db="EMBL/GenBank/DDBJ databases">
        <title>Genomic Encyclopedia of Type Strains, Phase III (KMG-III): the genomes of soil and plant-associated and newly described type strains.</title>
        <authorList>
            <person name="Whitman W."/>
        </authorList>
    </citation>
    <scope>NUCLEOTIDE SEQUENCE [LARGE SCALE GENOMIC DNA]</scope>
    <source>
        <strain evidence="2 3">MWH-P2sevCIIIb</strain>
    </source>
</reference>
<dbReference type="Proteomes" id="UP000238308">
    <property type="component" value="Unassembled WGS sequence"/>
</dbReference>
<dbReference type="OrthoDB" id="581532at2"/>
<evidence type="ECO:0000313" key="3">
    <source>
        <dbReference type="Proteomes" id="UP000238308"/>
    </source>
</evidence>
<keyword evidence="3" id="KW-1185">Reference proteome</keyword>
<dbReference type="Pfam" id="PF03476">
    <property type="entry name" value="MOSC_N"/>
    <property type="match status" value="1"/>
</dbReference>
<dbReference type="InterPro" id="IPR005303">
    <property type="entry name" value="MOCOS_middle"/>
</dbReference>
<evidence type="ECO:0000259" key="1">
    <source>
        <dbReference type="Pfam" id="PF03476"/>
    </source>
</evidence>
<dbReference type="RefSeq" id="WP_106227507.1">
    <property type="nucleotide sequence ID" value="NZ_PVTV01000013.1"/>
</dbReference>
<accession>A0A2T0XGB9</accession>
<feature type="domain" description="Molybdenum cofactor sulfurase middle" evidence="1">
    <location>
        <begin position="6"/>
        <end position="111"/>
    </location>
</feature>
<dbReference type="AlphaFoldDB" id="A0A2T0XGB9"/>
<protein>
    <submittedName>
        <fullName evidence="2">MOSC domain-containing protein</fullName>
    </submittedName>
</protein>
<dbReference type="EMBL" id="PVTV01000013">
    <property type="protein sequence ID" value="PRY97930.1"/>
    <property type="molecule type" value="Genomic_DNA"/>
</dbReference>
<comment type="caution">
    <text evidence="2">The sequence shown here is derived from an EMBL/GenBank/DDBJ whole genome shotgun (WGS) entry which is preliminary data.</text>
</comment>
<organism evidence="2 3">
    <name type="scientific">Jezberella montanilacus</name>
    <dbReference type="NCBI Taxonomy" id="323426"/>
    <lineage>
        <taxon>Bacteria</taxon>
        <taxon>Pseudomonadati</taxon>
        <taxon>Pseudomonadota</taxon>
        <taxon>Betaproteobacteria</taxon>
        <taxon>Burkholderiales</taxon>
        <taxon>Alcaligenaceae</taxon>
        <taxon>Jezberella</taxon>
    </lineage>
</organism>